<evidence type="ECO:0000256" key="2">
    <source>
        <dbReference type="SAM" id="SignalP"/>
    </source>
</evidence>
<organism evidence="3 4">
    <name type="scientific">Cimex lectularius</name>
    <name type="common">Bed bug</name>
    <name type="synonym">Acanthia lectularia</name>
    <dbReference type="NCBI Taxonomy" id="79782"/>
    <lineage>
        <taxon>Eukaryota</taxon>
        <taxon>Metazoa</taxon>
        <taxon>Ecdysozoa</taxon>
        <taxon>Arthropoda</taxon>
        <taxon>Hexapoda</taxon>
        <taxon>Insecta</taxon>
        <taxon>Pterygota</taxon>
        <taxon>Neoptera</taxon>
        <taxon>Paraneoptera</taxon>
        <taxon>Hemiptera</taxon>
        <taxon>Heteroptera</taxon>
        <taxon>Panheteroptera</taxon>
        <taxon>Cimicomorpha</taxon>
        <taxon>Cimicidae</taxon>
        <taxon>Cimex</taxon>
    </lineage>
</organism>
<dbReference type="AlphaFoldDB" id="A0A8I6RJX3"/>
<evidence type="ECO:0000256" key="1">
    <source>
        <dbReference type="SAM" id="Phobius"/>
    </source>
</evidence>
<feature type="signal peptide" evidence="2">
    <location>
        <begin position="1"/>
        <end position="22"/>
    </location>
</feature>
<dbReference type="RefSeq" id="XP_014246709.1">
    <property type="nucleotide sequence ID" value="XM_014391223.2"/>
</dbReference>
<sequence>MEILTSIISTFFLFLFTHECNGKYIMPWTYCCGFNGKDHLLCKYGWNRPKPNCVNFKKHMTRKENMKIVGIINQFRDRAAEGKLTNFPNASKMYRIKGNIELRLLAEAVSFHCNLSANFNDFQLYSIYFNTSWIYLDSKMSIGSRTPKPSEMLNEMIKNVSLNLHTIKALNKNGYKTMQRYPVLGFLWDFFLYIGCTSTSFQGNDHKYFTLICVLGPKVGDMDQDIPYATGKPRSGCDPSVSTFLDKRYPHLCSSALRSSRFCLWHFLPFLILELFYVFNSLSHFFLFSAENNMYS</sequence>
<evidence type="ECO:0000313" key="3">
    <source>
        <dbReference type="EnsemblMetazoa" id="XP_014246709.1"/>
    </source>
</evidence>
<dbReference type="InterPro" id="IPR035940">
    <property type="entry name" value="CAP_sf"/>
</dbReference>
<keyword evidence="2" id="KW-0732">Signal</keyword>
<keyword evidence="4" id="KW-1185">Reference proteome</keyword>
<accession>A0A8I6RJX3</accession>
<feature type="chain" id="PRO_5035314412" evidence="2">
    <location>
        <begin position="23"/>
        <end position="296"/>
    </location>
</feature>
<dbReference type="Proteomes" id="UP000494040">
    <property type="component" value="Unassembled WGS sequence"/>
</dbReference>
<name>A0A8I6RJX3_CIMLE</name>
<proteinExistence type="predicted"/>
<keyword evidence="1" id="KW-1133">Transmembrane helix</keyword>
<protein>
    <submittedName>
        <fullName evidence="3">Uncharacterized protein</fullName>
    </submittedName>
</protein>
<dbReference type="OrthoDB" id="10592912at2759"/>
<keyword evidence="1" id="KW-0472">Membrane</keyword>
<reference evidence="3" key="1">
    <citation type="submission" date="2022-01" db="UniProtKB">
        <authorList>
            <consortium name="EnsemblMetazoa"/>
        </authorList>
    </citation>
    <scope>IDENTIFICATION</scope>
</reference>
<dbReference type="GeneID" id="106665057"/>
<feature type="transmembrane region" description="Helical" evidence="1">
    <location>
        <begin position="264"/>
        <end position="288"/>
    </location>
</feature>
<dbReference type="EnsemblMetazoa" id="XM_014391223.2">
    <property type="protein sequence ID" value="XP_014246709.1"/>
    <property type="gene ID" value="LOC106665057"/>
</dbReference>
<dbReference type="KEGG" id="clec:106665057"/>
<evidence type="ECO:0000313" key="4">
    <source>
        <dbReference type="Proteomes" id="UP000494040"/>
    </source>
</evidence>
<dbReference type="Gene3D" id="3.40.33.10">
    <property type="entry name" value="CAP"/>
    <property type="match status" value="1"/>
</dbReference>
<keyword evidence="1" id="KW-0812">Transmembrane</keyword>
<dbReference type="SUPFAM" id="SSF55797">
    <property type="entry name" value="PR-1-like"/>
    <property type="match status" value="1"/>
</dbReference>